<evidence type="ECO:0000256" key="1">
    <source>
        <dbReference type="SAM" id="Phobius"/>
    </source>
</evidence>
<sequence length="456" mass="52620">MVGLDLRDTTPTDPSNVSKQVNTPSYRYFNPRDESWSLCNFITYQEGECNLPTILSDLLDNLYVIWFDDRSGYWEIYLQRKDAVTGLWSSSDLIVSELDMYASRDASAAVDPEGNLHIIWNTIYGYSAKMYYRMRDSISGDFTPIEEVTDSVFNNAERPLIAIDSSGRIHFVWLDSKDGNLEIYHRIKDGSTWLPSERLTNNVLKDQAPYITADQAGDIHLIFLQGESTDLYKFYYMKWSHSTFTWSPPVILVEKTVVRTVYGPKITADRFGYLHVIWTDERDDDNWEIYYKKYSPIAPDYELYMDKSEYIGLADQISVTVVDASQNKNLFGKDELKVRIFSDTDPDGIYVPLKETTNNSSIFTTASLGYSVHFTLSASDPLIPKIQVFDGDKITVEYLDDSPLDVRQTTAYWYQFMKPTPTPSVPFNQTSLILIFLFTLLIGNLVQMFRFFIHQQ</sequence>
<dbReference type="Proteomes" id="UP000179266">
    <property type="component" value="Unassembled WGS sequence"/>
</dbReference>
<dbReference type="EMBL" id="MGDD01000095">
    <property type="protein sequence ID" value="OGL47165.1"/>
    <property type="molecule type" value="Genomic_DNA"/>
</dbReference>
<dbReference type="SUPFAM" id="SSF89372">
    <property type="entry name" value="Fucose-specific lectin"/>
    <property type="match status" value="1"/>
</dbReference>
<feature type="transmembrane region" description="Helical" evidence="1">
    <location>
        <begin position="432"/>
        <end position="453"/>
    </location>
</feature>
<reference evidence="2 3" key="1">
    <citation type="journal article" date="2016" name="Nat. Commun.">
        <title>Thousands of microbial genomes shed light on interconnected biogeochemical processes in an aquifer system.</title>
        <authorList>
            <person name="Anantharaman K."/>
            <person name="Brown C.T."/>
            <person name="Hug L.A."/>
            <person name="Sharon I."/>
            <person name="Castelle C.J."/>
            <person name="Probst A.J."/>
            <person name="Thomas B.C."/>
            <person name="Singh A."/>
            <person name="Wilkins M.J."/>
            <person name="Karaoz U."/>
            <person name="Brodie E.L."/>
            <person name="Williams K.H."/>
            <person name="Hubbard S.S."/>
            <person name="Banfield J.F."/>
        </authorList>
    </citation>
    <scope>NUCLEOTIDE SEQUENCE [LARGE SCALE GENOMIC DNA]</scope>
</reference>
<keyword evidence="1" id="KW-1133">Transmembrane helix</keyword>
<keyword evidence="1" id="KW-0812">Transmembrane</keyword>
<accession>A0A1F7S013</accession>
<protein>
    <submittedName>
        <fullName evidence="2">Uncharacterized protein</fullName>
    </submittedName>
</protein>
<keyword evidence="1" id="KW-0472">Membrane</keyword>
<comment type="caution">
    <text evidence="2">The sequence shown here is derived from an EMBL/GenBank/DDBJ whole genome shotgun (WGS) entry which is preliminary data.</text>
</comment>
<evidence type="ECO:0000313" key="3">
    <source>
        <dbReference type="Proteomes" id="UP000179266"/>
    </source>
</evidence>
<gene>
    <name evidence="2" type="ORF">A2161_14235</name>
</gene>
<organism evidence="2 3">
    <name type="scientific">Candidatus Schekmanbacteria bacterium RBG_13_48_7</name>
    <dbReference type="NCBI Taxonomy" id="1817878"/>
    <lineage>
        <taxon>Bacteria</taxon>
        <taxon>Candidatus Schekmaniibacteriota</taxon>
    </lineage>
</organism>
<evidence type="ECO:0000313" key="2">
    <source>
        <dbReference type="EMBL" id="OGL47165.1"/>
    </source>
</evidence>
<name>A0A1F7S013_9BACT</name>
<dbReference type="AlphaFoldDB" id="A0A1F7S013"/>
<proteinExistence type="predicted"/>